<name>A0ABN7B3B7_9HEMI</name>
<keyword evidence="2" id="KW-1185">Reference proteome</keyword>
<reference evidence="1 2" key="1">
    <citation type="submission" date="2023-09" db="EMBL/GenBank/DDBJ databases">
        <title>Nesidiocoris tenuis whole genome shotgun sequence.</title>
        <authorList>
            <person name="Shibata T."/>
            <person name="Shimoda M."/>
            <person name="Kobayashi T."/>
            <person name="Uehara T."/>
        </authorList>
    </citation>
    <scope>NUCLEOTIDE SEQUENCE [LARGE SCALE GENOMIC DNA]</scope>
    <source>
        <strain evidence="1 2">Japan</strain>
    </source>
</reference>
<evidence type="ECO:0000313" key="2">
    <source>
        <dbReference type="Proteomes" id="UP001307889"/>
    </source>
</evidence>
<protein>
    <submittedName>
        <fullName evidence="1">Uncharacterized protein</fullName>
    </submittedName>
</protein>
<dbReference type="Proteomes" id="UP001307889">
    <property type="component" value="Chromosome 8"/>
</dbReference>
<gene>
    <name evidence="1" type="ORF">NTJ_10480</name>
</gene>
<evidence type="ECO:0000313" key="1">
    <source>
        <dbReference type="EMBL" id="BES97666.1"/>
    </source>
</evidence>
<organism evidence="1 2">
    <name type="scientific">Nesidiocoris tenuis</name>
    <dbReference type="NCBI Taxonomy" id="355587"/>
    <lineage>
        <taxon>Eukaryota</taxon>
        <taxon>Metazoa</taxon>
        <taxon>Ecdysozoa</taxon>
        <taxon>Arthropoda</taxon>
        <taxon>Hexapoda</taxon>
        <taxon>Insecta</taxon>
        <taxon>Pterygota</taxon>
        <taxon>Neoptera</taxon>
        <taxon>Paraneoptera</taxon>
        <taxon>Hemiptera</taxon>
        <taxon>Heteroptera</taxon>
        <taxon>Panheteroptera</taxon>
        <taxon>Cimicomorpha</taxon>
        <taxon>Miridae</taxon>
        <taxon>Dicyphina</taxon>
        <taxon>Nesidiocoris</taxon>
    </lineage>
</organism>
<dbReference type="EMBL" id="AP028916">
    <property type="protein sequence ID" value="BES97666.1"/>
    <property type="molecule type" value="Genomic_DNA"/>
</dbReference>
<accession>A0ABN7B3B7</accession>
<proteinExistence type="predicted"/>
<sequence>MESVEVLFYKRLSQNTAEKGGFPNLYNTRLTHLKGGGNSPNYERPFQFRFMWMAIHSSPTPALGVSPYKSDFAEAAFDL</sequence>